<dbReference type="GO" id="GO:0015627">
    <property type="term" value="C:type II protein secretion system complex"/>
    <property type="evidence" value="ECO:0007669"/>
    <property type="project" value="InterPro"/>
</dbReference>
<dbReference type="EMBL" id="STGJ01000001">
    <property type="protein sequence ID" value="TIC86992.1"/>
    <property type="molecule type" value="Genomic_DNA"/>
</dbReference>
<dbReference type="InterPro" id="IPR000983">
    <property type="entry name" value="Bac_GSPG_pilin"/>
</dbReference>
<dbReference type="InterPro" id="IPR045584">
    <property type="entry name" value="Pilin-like"/>
</dbReference>
<evidence type="ECO:0000313" key="4">
    <source>
        <dbReference type="Proteomes" id="UP000308891"/>
    </source>
</evidence>
<keyword evidence="2" id="KW-1133">Transmembrane helix</keyword>
<dbReference type="InterPro" id="IPR012902">
    <property type="entry name" value="N_methyl_site"/>
</dbReference>
<dbReference type="PRINTS" id="PR00813">
    <property type="entry name" value="BCTERIALGSPG"/>
</dbReference>
<name>A0A4T0V5P9_9NEIS</name>
<protein>
    <submittedName>
        <fullName evidence="3">Prepilin-type N-terminal cleavage/methylation domain-containing protein</fullName>
    </submittedName>
</protein>
<sequence length="144" mass="15256">MKNGFTLIEMMITVAIIGILAAIAWPAYTDYLVRGRISEAHGILSTWRVRLDQFYQDNRHYGSSANACGVSEAIPANSPFTYSCNWGAVGTNQGFTVTATGTAGGVMAGYTFTIDQTGTRATTAFPGLSGSAACWFTSNGQTSC</sequence>
<dbReference type="SUPFAM" id="SSF54523">
    <property type="entry name" value="Pili subunits"/>
    <property type="match status" value="1"/>
</dbReference>
<feature type="transmembrane region" description="Helical" evidence="2">
    <location>
        <begin position="7"/>
        <end position="28"/>
    </location>
</feature>
<comment type="caution">
    <text evidence="3">The sequence shown here is derived from an EMBL/GenBank/DDBJ whole genome shotgun (WGS) entry which is preliminary data.</text>
</comment>
<organism evidence="3 4">
    <name type="scientific">Crenobacter intestini</name>
    <dbReference type="NCBI Taxonomy" id="2563443"/>
    <lineage>
        <taxon>Bacteria</taxon>
        <taxon>Pseudomonadati</taxon>
        <taxon>Pseudomonadota</taxon>
        <taxon>Betaproteobacteria</taxon>
        <taxon>Neisseriales</taxon>
        <taxon>Neisseriaceae</taxon>
        <taxon>Crenobacter</taxon>
    </lineage>
</organism>
<dbReference type="Gene3D" id="3.30.700.10">
    <property type="entry name" value="Glycoprotein, Type 4 Pilin"/>
    <property type="match status" value="1"/>
</dbReference>
<dbReference type="GO" id="GO:0043683">
    <property type="term" value="P:type IV pilus assembly"/>
    <property type="evidence" value="ECO:0007669"/>
    <property type="project" value="InterPro"/>
</dbReference>
<keyword evidence="1" id="KW-0488">Methylation</keyword>
<evidence type="ECO:0000256" key="2">
    <source>
        <dbReference type="SAM" id="Phobius"/>
    </source>
</evidence>
<dbReference type="AlphaFoldDB" id="A0A4T0V5P9"/>
<keyword evidence="2" id="KW-0812">Transmembrane</keyword>
<evidence type="ECO:0000256" key="1">
    <source>
        <dbReference type="ARBA" id="ARBA00022481"/>
    </source>
</evidence>
<evidence type="ECO:0000313" key="3">
    <source>
        <dbReference type="EMBL" id="TIC86992.1"/>
    </source>
</evidence>
<keyword evidence="2" id="KW-0472">Membrane</keyword>
<gene>
    <name evidence="3" type="ORF">E5K04_00835</name>
</gene>
<reference evidence="3 4" key="1">
    <citation type="submission" date="2019-04" db="EMBL/GenBank/DDBJ databases">
        <title>Crenobacter sp. nov.</title>
        <authorList>
            <person name="Shi S."/>
        </authorList>
    </citation>
    <scope>NUCLEOTIDE SEQUENCE [LARGE SCALE GENOMIC DNA]</scope>
    <source>
        <strain evidence="3 4">GY 70310</strain>
    </source>
</reference>
<dbReference type="NCBIfam" id="TIGR02532">
    <property type="entry name" value="IV_pilin_GFxxxE"/>
    <property type="match status" value="1"/>
</dbReference>
<dbReference type="RefSeq" id="WP_136551003.1">
    <property type="nucleotide sequence ID" value="NZ_STGJ01000001.1"/>
</dbReference>
<dbReference type="InterPro" id="IPR031982">
    <property type="entry name" value="PilE-like"/>
</dbReference>
<accession>A0A4T0V5P9</accession>
<dbReference type="GO" id="GO:0015628">
    <property type="term" value="P:protein secretion by the type II secretion system"/>
    <property type="evidence" value="ECO:0007669"/>
    <property type="project" value="InterPro"/>
</dbReference>
<dbReference type="Pfam" id="PF07963">
    <property type="entry name" value="N_methyl"/>
    <property type="match status" value="1"/>
</dbReference>
<dbReference type="Pfam" id="PF16732">
    <property type="entry name" value="ComP_DUS"/>
    <property type="match status" value="1"/>
</dbReference>
<keyword evidence="4" id="KW-1185">Reference proteome</keyword>
<dbReference type="Proteomes" id="UP000308891">
    <property type="component" value="Unassembled WGS sequence"/>
</dbReference>
<proteinExistence type="predicted"/>
<dbReference type="OrthoDB" id="8592370at2"/>